<protein>
    <submittedName>
        <fullName evidence="2">Quinol monooxygenase YgiN</fullName>
    </submittedName>
</protein>
<keyword evidence="2" id="KW-0560">Oxidoreductase</keyword>
<evidence type="ECO:0000313" key="3">
    <source>
        <dbReference type="Proteomes" id="UP000198761"/>
    </source>
</evidence>
<dbReference type="STRING" id="933059.SAMN04488103_11313"/>
<dbReference type="SUPFAM" id="SSF54909">
    <property type="entry name" value="Dimeric alpha+beta barrel"/>
    <property type="match status" value="1"/>
</dbReference>
<dbReference type="EMBL" id="FOCE01000013">
    <property type="protein sequence ID" value="SEO15264.1"/>
    <property type="molecule type" value="Genomic_DNA"/>
</dbReference>
<dbReference type="Pfam" id="PF03992">
    <property type="entry name" value="ABM"/>
    <property type="match status" value="1"/>
</dbReference>
<proteinExistence type="predicted"/>
<dbReference type="RefSeq" id="WP_091303389.1">
    <property type="nucleotide sequence ID" value="NZ_FOCE01000013.1"/>
</dbReference>
<name>A0A1H8MD89_9RHOB</name>
<dbReference type="OrthoDB" id="2082794at2"/>
<organism evidence="2 3">
    <name type="scientific">Gemmobacter aquatilis</name>
    <dbReference type="NCBI Taxonomy" id="933059"/>
    <lineage>
        <taxon>Bacteria</taxon>
        <taxon>Pseudomonadati</taxon>
        <taxon>Pseudomonadota</taxon>
        <taxon>Alphaproteobacteria</taxon>
        <taxon>Rhodobacterales</taxon>
        <taxon>Paracoccaceae</taxon>
        <taxon>Gemmobacter</taxon>
    </lineage>
</organism>
<accession>A0A1H8MD89</accession>
<dbReference type="InterPro" id="IPR011008">
    <property type="entry name" value="Dimeric_a/b-barrel"/>
</dbReference>
<gene>
    <name evidence="2" type="ORF">SAMN04488103_11313</name>
</gene>
<reference evidence="2 3" key="1">
    <citation type="submission" date="2016-10" db="EMBL/GenBank/DDBJ databases">
        <authorList>
            <person name="de Groot N.N."/>
        </authorList>
    </citation>
    <scope>NUCLEOTIDE SEQUENCE [LARGE SCALE GENOMIC DNA]</scope>
    <source>
        <strain evidence="2 3">DSM 3857</strain>
    </source>
</reference>
<keyword evidence="2" id="KW-0503">Monooxygenase</keyword>
<dbReference type="Proteomes" id="UP000198761">
    <property type="component" value="Unassembled WGS sequence"/>
</dbReference>
<dbReference type="GO" id="GO:0004497">
    <property type="term" value="F:monooxygenase activity"/>
    <property type="evidence" value="ECO:0007669"/>
    <property type="project" value="UniProtKB-KW"/>
</dbReference>
<keyword evidence="3" id="KW-1185">Reference proteome</keyword>
<evidence type="ECO:0000313" key="2">
    <source>
        <dbReference type="EMBL" id="SEO15264.1"/>
    </source>
</evidence>
<feature type="domain" description="ABM" evidence="1">
    <location>
        <begin position="10"/>
        <end position="68"/>
    </location>
</feature>
<evidence type="ECO:0000259" key="1">
    <source>
        <dbReference type="Pfam" id="PF03992"/>
    </source>
</evidence>
<dbReference type="AlphaFoldDB" id="A0A1H8MD89"/>
<dbReference type="InterPro" id="IPR007138">
    <property type="entry name" value="ABM_dom"/>
</dbReference>
<sequence length="118" mass="13037">MKEDIYWVCVFAVEPERFADFKAVVSPLVEATRAEAGSMAYEYNVSADQSSIHILEHYRDSAAVVTHVTQTFSRFAEAFGALARVQSFVVYGVPSPEARAILDGFGAVYLTPFDGFTK</sequence>
<dbReference type="Gene3D" id="3.30.70.100">
    <property type="match status" value="1"/>
</dbReference>